<dbReference type="EMBL" id="FOOX01000001">
    <property type="protein sequence ID" value="SFF97123.1"/>
    <property type="molecule type" value="Genomic_DNA"/>
</dbReference>
<dbReference type="SUPFAM" id="SSF51735">
    <property type="entry name" value="NAD(P)-binding Rossmann-fold domains"/>
    <property type="match status" value="1"/>
</dbReference>
<gene>
    <name evidence="2" type="ORF">SAMN05660649_00266</name>
</gene>
<dbReference type="Pfam" id="PF13380">
    <property type="entry name" value="CoA_binding_2"/>
    <property type="match status" value="1"/>
</dbReference>
<dbReference type="OrthoDB" id="9804695at2"/>
<evidence type="ECO:0000313" key="3">
    <source>
        <dbReference type="Proteomes" id="UP000199337"/>
    </source>
</evidence>
<reference evidence="3" key="1">
    <citation type="submission" date="2016-10" db="EMBL/GenBank/DDBJ databases">
        <authorList>
            <person name="Varghese N."/>
            <person name="Submissions S."/>
        </authorList>
    </citation>
    <scope>NUCLEOTIDE SEQUENCE [LARGE SCALE GENOMIC DNA]</scope>
    <source>
        <strain evidence="3">DSM 17038</strain>
    </source>
</reference>
<proteinExistence type="predicted"/>
<evidence type="ECO:0000259" key="1">
    <source>
        <dbReference type="SMART" id="SM00881"/>
    </source>
</evidence>
<dbReference type="STRING" id="341036.SAMN05660649_00266"/>
<dbReference type="Gene3D" id="3.40.50.720">
    <property type="entry name" value="NAD(P)-binding Rossmann-like Domain"/>
    <property type="match status" value="1"/>
</dbReference>
<dbReference type="AlphaFoldDB" id="A0A1I2N0C4"/>
<feature type="domain" description="CoA-binding" evidence="1">
    <location>
        <begin position="14"/>
        <end position="106"/>
    </location>
</feature>
<keyword evidence="3" id="KW-1185">Reference proteome</keyword>
<dbReference type="Proteomes" id="UP000199337">
    <property type="component" value="Unassembled WGS sequence"/>
</dbReference>
<sequence length="144" mass="16282">MFTNPVDDQIRQILTQCKTIAIVGLSDKPHRDSYMVAKYMMENGYKIIPVNPRAKKVFNQKAYASLVEVPEKIDIVNVFRRSDQVLPVVEEALTKKPGAIWLQLGIENEEGARLAAAQGVAVIMDKCIKVEHQRLMSDNNKNNE</sequence>
<dbReference type="InterPro" id="IPR036291">
    <property type="entry name" value="NAD(P)-bd_dom_sf"/>
</dbReference>
<accession>A0A1I2N0C4</accession>
<name>A0A1I2N0C4_9FIRM</name>
<dbReference type="InterPro" id="IPR003781">
    <property type="entry name" value="CoA-bd"/>
</dbReference>
<organism evidence="2 3">
    <name type="scientific">Desulfotruncus arcticus DSM 17038</name>
    <dbReference type="NCBI Taxonomy" id="1121424"/>
    <lineage>
        <taxon>Bacteria</taxon>
        <taxon>Bacillati</taxon>
        <taxon>Bacillota</taxon>
        <taxon>Clostridia</taxon>
        <taxon>Eubacteriales</taxon>
        <taxon>Desulfallaceae</taxon>
        <taxon>Desulfotruncus</taxon>
    </lineage>
</organism>
<dbReference type="RefSeq" id="WP_092467935.1">
    <property type="nucleotide sequence ID" value="NZ_FOOX01000001.1"/>
</dbReference>
<dbReference type="PANTHER" id="PTHR33303">
    <property type="entry name" value="CYTOPLASMIC PROTEIN-RELATED"/>
    <property type="match status" value="1"/>
</dbReference>
<protein>
    <recommendedName>
        <fullName evidence="1">CoA-binding domain-containing protein</fullName>
    </recommendedName>
</protein>
<dbReference type="PANTHER" id="PTHR33303:SF2">
    <property type="entry name" value="COA-BINDING DOMAIN-CONTAINING PROTEIN"/>
    <property type="match status" value="1"/>
</dbReference>
<dbReference type="SMART" id="SM00881">
    <property type="entry name" value="CoA_binding"/>
    <property type="match status" value="1"/>
</dbReference>
<evidence type="ECO:0000313" key="2">
    <source>
        <dbReference type="EMBL" id="SFF97123.1"/>
    </source>
</evidence>